<sequence length="146" mass="17692">MRLYRFEQIRTLKICTRLPRMNYFIEELLRLFPRVEHLQMSSLKWRAQMIRLIDGFPHLSNASFTVKLPYKEDEQRWYFEPELSIRGTRRLTRGTFRCRFYRSTRTSRSCDVHIWIGKQPRRPCWAACCPPRRGYYCPVGVVAILV</sequence>
<name>A0A815CQR0_9BILA</name>
<dbReference type="Proteomes" id="UP000663854">
    <property type="component" value="Unassembled WGS sequence"/>
</dbReference>
<evidence type="ECO:0000313" key="3">
    <source>
        <dbReference type="Proteomes" id="UP000663854"/>
    </source>
</evidence>
<dbReference type="AlphaFoldDB" id="A0A815CQR0"/>
<dbReference type="Proteomes" id="UP000663870">
    <property type="component" value="Unassembled WGS sequence"/>
</dbReference>
<proteinExistence type="predicted"/>
<dbReference type="EMBL" id="CAJNOH010002325">
    <property type="protein sequence ID" value="CAF1286855.1"/>
    <property type="molecule type" value="Genomic_DNA"/>
</dbReference>
<keyword evidence="4" id="KW-1185">Reference proteome</keyword>
<gene>
    <name evidence="2" type="ORF">JXQ802_LOCUS44612</name>
    <name evidence="1" type="ORF">PYM288_LOCUS29179</name>
</gene>
<evidence type="ECO:0000313" key="2">
    <source>
        <dbReference type="EMBL" id="CAF1564146.1"/>
    </source>
</evidence>
<evidence type="ECO:0000313" key="4">
    <source>
        <dbReference type="Proteomes" id="UP000663870"/>
    </source>
</evidence>
<organism evidence="1 3">
    <name type="scientific">Rotaria sordida</name>
    <dbReference type="NCBI Taxonomy" id="392033"/>
    <lineage>
        <taxon>Eukaryota</taxon>
        <taxon>Metazoa</taxon>
        <taxon>Spiralia</taxon>
        <taxon>Gnathifera</taxon>
        <taxon>Rotifera</taxon>
        <taxon>Eurotatoria</taxon>
        <taxon>Bdelloidea</taxon>
        <taxon>Philodinida</taxon>
        <taxon>Philodinidae</taxon>
        <taxon>Rotaria</taxon>
    </lineage>
</organism>
<comment type="caution">
    <text evidence="1">The sequence shown here is derived from an EMBL/GenBank/DDBJ whole genome shotgun (WGS) entry which is preliminary data.</text>
</comment>
<dbReference type="EMBL" id="CAJNOL010003481">
    <property type="protein sequence ID" value="CAF1564146.1"/>
    <property type="molecule type" value="Genomic_DNA"/>
</dbReference>
<protein>
    <submittedName>
        <fullName evidence="1">Uncharacterized protein</fullName>
    </submittedName>
</protein>
<evidence type="ECO:0000313" key="1">
    <source>
        <dbReference type="EMBL" id="CAF1286855.1"/>
    </source>
</evidence>
<accession>A0A815CQR0</accession>
<reference evidence="1" key="1">
    <citation type="submission" date="2021-02" db="EMBL/GenBank/DDBJ databases">
        <authorList>
            <person name="Nowell W R."/>
        </authorList>
    </citation>
    <scope>NUCLEOTIDE SEQUENCE</scope>
</reference>